<proteinExistence type="predicted"/>
<name>A0ABD1QIV2_9LAMI</name>
<comment type="caution">
    <text evidence="1">The sequence shown here is derived from an EMBL/GenBank/DDBJ whole genome shotgun (WGS) entry which is preliminary data.</text>
</comment>
<organism evidence="1 2">
    <name type="scientific">Abeliophyllum distichum</name>
    <dbReference type="NCBI Taxonomy" id="126358"/>
    <lineage>
        <taxon>Eukaryota</taxon>
        <taxon>Viridiplantae</taxon>
        <taxon>Streptophyta</taxon>
        <taxon>Embryophyta</taxon>
        <taxon>Tracheophyta</taxon>
        <taxon>Spermatophyta</taxon>
        <taxon>Magnoliopsida</taxon>
        <taxon>eudicotyledons</taxon>
        <taxon>Gunneridae</taxon>
        <taxon>Pentapetalae</taxon>
        <taxon>asterids</taxon>
        <taxon>lamiids</taxon>
        <taxon>Lamiales</taxon>
        <taxon>Oleaceae</taxon>
        <taxon>Forsythieae</taxon>
        <taxon>Abeliophyllum</taxon>
    </lineage>
</organism>
<accession>A0ABD1QIV2</accession>
<dbReference type="EMBL" id="JBFOLK010000011">
    <property type="protein sequence ID" value="KAL2475844.1"/>
    <property type="molecule type" value="Genomic_DNA"/>
</dbReference>
<keyword evidence="2" id="KW-1185">Reference proteome</keyword>
<dbReference type="AlphaFoldDB" id="A0ABD1QIV2"/>
<gene>
    <name evidence="1" type="ORF">Adt_36580</name>
</gene>
<dbReference type="Proteomes" id="UP001604336">
    <property type="component" value="Unassembled WGS sequence"/>
</dbReference>
<evidence type="ECO:0000313" key="2">
    <source>
        <dbReference type="Proteomes" id="UP001604336"/>
    </source>
</evidence>
<protein>
    <submittedName>
        <fullName evidence="1">Uncharacterized protein</fullName>
    </submittedName>
</protein>
<evidence type="ECO:0000313" key="1">
    <source>
        <dbReference type="EMBL" id="KAL2475844.1"/>
    </source>
</evidence>
<sequence>MAGNVDDDPFKKGTQIGSELGGRRFTGVLVYSHRRTPPLQEDPQNSSRVSHNHVRRQLCQAVKGGSLMSARTLLPFTMTAGGRALSLLSSTVAATPSSSRVLVSRLSLMNPNSTSIVSGSMASGQKCGILVCHFQSHFLENCSACSPQFGFNGKI</sequence>
<reference evidence="2" key="1">
    <citation type="submission" date="2024-07" db="EMBL/GenBank/DDBJ databases">
        <title>Two chromosome-level genome assemblies of Korean endemic species Abeliophyllum distichum and Forsythia ovata (Oleaceae).</title>
        <authorList>
            <person name="Jang H."/>
        </authorList>
    </citation>
    <scope>NUCLEOTIDE SEQUENCE [LARGE SCALE GENOMIC DNA]</scope>
</reference>